<dbReference type="EMBL" id="LN483070">
    <property type="protein sequence ID" value="CEA07332.1"/>
    <property type="molecule type" value="Genomic_DNA"/>
</dbReference>
<proteinExistence type="predicted"/>
<organism evidence="1">
    <name type="scientific">Arthrobacter saudimassiliensis</name>
    <dbReference type="NCBI Taxonomy" id="1461584"/>
    <lineage>
        <taxon>Bacteria</taxon>
        <taxon>Bacillati</taxon>
        <taxon>Actinomycetota</taxon>
        <taxon>Actinomycetes</taxon>
        <taxon>Micrococcales</taxon>
        <taxon>Micrococcaceae</taxon>
        <taxon>Arthrobacter</taxon>
    </lineage>
</organism>
<reference evidence="1" key="1">
    <citation type="submission" date="2014-07" db="EMBL/GenBank/DDBJ databases">
        <authorList>
            <person name="Urmite Genomes Urmite Genomes"/>
        </authorList>
    </citation>
    <scope>NUCLEOTIDE SEQUENCE</scope>
    <source>
        <strain evidence="1">11W110_air</strain>
    </source>
</reference>
<sequence length="66" mass="7857">MEPIRIERWWPYLDITAKEWLRENLRDEGIPPKVQTRIAEAGGPVMDPILNTQDWDFIETQSEFVD</sequence>
<protein>
    <submittedName>
        <fullName evidence="1">Uncharacterized protein</fullName>
    </submittedName>
</protein>
<name>A0A078MPH1_9MICC</name>
<gene>
    <name evidence="1" type="ORF">BN1051_00644</name>
</gene>
<dbReference type="AlphaFoldDB" id="A0A078MPH1"/>
<dbReference type="PATRIC" id="fig|1461584.3.peg.635"/>
<accession>A0A078MPH1</accession>
<evidence type="ECO:0000313" key="1">
    <source>
        <dbReference type="EMBL" id="CEA07332.1"/>
    </source>
</evidence>